<name>A0A4S4K322_ALKAL</name>
<feature type="coiled-coil region" evidence="1">
    <location>
        <begin position="2"/>
        <end position="29"/>
    </location>
</feature>
<dbReference type="Proteomes" id="UP000297014">
    <property type="component" value="Unassembled WGS sequence"/>
</dbReference>
<accession>A0A4S4K322</accession>
<organism evidence="2 3">
    <name type="scientific">Alkalihalobacillus alcalophilus ATCC 27647 = CGMCC 1.3604</name>
    <dbReference type="NCBI Taxonomy" id="1218173"/>
    <lineage>
        <taxon>Bacteria</taxon>
        <taxon>Bacillati</taxon>
        <taxon>Bacillota</taxon>
        <taxon>Bacilli</taxon>
        <taxon>Bacillales</taxon>
        <taxon>Bacillaceae</taxon>
        <taxon>Alkalihalobacillus</taxon>
    </lineage>
</organism>
<sequence>MTVSEQKMIEDMQEKLEQLSLELKKLKEKPYTSTQFERTEADDFLLQTYN</sequence>
<dbReference type="EMBL" id="JALP01000023">
    <property type="protein sequence ID" value="THG92068.1"/>
    <property type="molecule type" value="Genomic_DNA"/>
</dbReference>
<dbReference type="RefSeq" id="WP_160173416.1">
    <property type="nucleotide sequence ID" value="NZ_ALPT02000047.1"/>
</dbReference>
<gene>
    <name evidence="2" type="ORF">AJ85_18170</name>
</gene>
<evidence type="ECO:0000313" key="2">
    <source>
        <dbReference type="EMBL" id="THG92068.1"/>
    </source>
</evidence>
<evidence type="ECO:0000256" key="1">
    <source>
        <dbReference type="SAM" id="Coils"/>
    </source>
</evidence>
<dbReference type="AlphaFoldDB" id="A0A4S4K322"/>
<proteinExistence type="predicted"/>
<protein>
    <submittedName>
        <fullName evidence="2">Uncharacterized protein</fullName>
    </submittedName>
</protein>
<comment type="caution">
    <text evidence="2">The sequence shown here is derived from an EMBL/GenBank/DDBJ whole genome shotgun (WGS) entry which is preliminary data.</text>
</comment>
<evidence type="ECO:0000313" key="3">
    <source>
        <dbReference type="Proteomes" id="UP000297014"/>
    </source>
</evidence>
<reference evidence="2 3" key="1">
    <citation type="submission" date="2014-01" db="EMBL/GenBank/DDBJ databases">
        <title>Draft genome sequencing of Bacillus alcalophilus CGMCC 1.3604.</title>
        <authorList>
            <person name="Yang J."/>
            <person name="Diao L."/>
            <person name="Yang S."/>
        </authorList>
    </citation>
    <scope>NUCLEOTIDE SEQUENCE [LARGE SCALE GENOMIC DNA]</scope>
    <source>
        <strain evidence="2 3">CGMCC 1.3604</strain>
    </source>
</reference>
<keyword evidence="1" id="KW-0175">Coiled coil</keyword>